<dbReference type="EMBL" id="KV426585">
    <property type="protein sequence ID" value="KZV79624.1"/>
    <property type="molecule type" value="Genomic_DNA"/>
</dbReference>
<dbReference type="OrthoDB" id="2418900at2759"/>
<accession>A0A165B0R9</accession>
<evidence type="ECO:0000313" key="1">
    <source>
        <dbReference type="EMBL" id="KZV79624.1"/>
    </source>
</evidence>
<dbReference type="InterPro" id="IPR041078">
    <property type="entry name" value="Plavaka"/>
</dbReference>
<organism evidence="1 2">
    <name type="scientific">Exidia glandulosa HHB12029</name>
    <dbReference type="NCBI Taxonomy" id="1314781"/>
    <lineage>
        <taxon>Eukaryota</taxon>
        <taxon>Fungi</taxon>
        <taxon>Dikarya</taxon>
        <taxon>Basidiomycota</taxon>
        <taxon>Agaricomycotina</taxon>
        <taxon>Agaricomycetes</taxon>
        <taxon>Auriculariales</taxon>
        <taxon>Exidiaceae</taxon>
        <taxon>Exidia</taxon>
    </lineage>
</organism>
<dbReference type="AlphaFoldDB" id="A0A165B0R9"/>
<gene>
    <name evidence="1" type="ORF">EXIGLDRAFT_631645</name>
</gene>
<keyword evidence="2" id="KW-1185">Reference proteome</keyword>
<sequence>MERPENRVGSTGEATIPFRAWQKEQREKHINPFAPFEDEGEWELADWIIDTSVGHSDTDRLLKLQKACCGLSFLSNRDFLKKIDSLPQGVAWQVEKICITGDVIGADGQKETEDVELWYRNPVEVVKELLGNALFEDFLVYEPLRAWLDESKRTRVLSEMWTAEWWWEVQKRLPPGAMLAPIILASDKTQLSTFRGDKQAYPVYLTIGNIPKDVRRQPTSHSTVLLGYIPVTKLAIFGTAAARSTGQARLFHHCMSLIMEPLRKAGKEGVAVLCADGFIRHTFMVLAAYIADHPERCLAVRVRVIFTLPPRFRYPDPLVYVDYFNPFQAQRAADVTLLRTSCSVRGGQNRSGVLRLDSIIRSCFLFPVFGAVRDKSWTSQNVLDKAKVFYLNEFSDDAMYAIP</sequence>
<dbReference type="Pfam" id="PF18759">
    <property type="entry name" value="Plavaka"/>
    <property type="match status" value="1"/>
</dbReference>
<dbReference type="InParanoid" id="A0A165B0R9"/>
<evidence type="ECO:0000313" key="2">
    <source>
        <dbReference type="Proteomes" id="UP000077266"/>
    </source>
</evidence>
<dbReference type="STRING" id="1314781.A0A165B0R9"/>
<dbReference type="Proteomes" id="UP000077266">
    <property type="component" value="Unassembled WGS sequence"/>
</dbReference>
<protein>
    <submittedName>
        <fullName evidence="1">Uncharacterized protein</fullName>
    </submittedName>
</protein>
<reference evidence="1 2" key="1">
    <citation type="journal article" date="2016" name="Mol. Biol. Evol.">
        <title>Comparative Genomics of Early-Diverging Mushroom-Forming Fungi Provides Insights into the Origins of Lignocellulose Decay Capabilities.</title>
        <authorList>
            <person name="Nagy L.G."/>
            <person name="Riley R."/>
            <person name="Tritt A."/>
            <person name="Adam C."/>
            <person name="Daum C."/>
            <person name="Floudas D."/>
            <person name="Sun H."/>
            <person name="Yadav J.S."/>
            <person name="Pangilinan J."/>
            <person name="Larsson K.H."/>
            <person name="Matsuura K."/>
            <person name="Barry K."/>
            <person name="Labutti K."/>
            <person name="Kuo R."/>
            <person name="Ohm R.A."/>
            <person name="Bhattacharya S.S."/>
            <person name="Shirouzu T."/>
            <person name="Yoshinaga Y."/>
            <person name="Martin F.M."/>
            <person name="Grigoriev I.V."/>
            <person name="Hibbett D.S."/>
        </authorList>
    </citation>
    <scope>NUCLEOTIDE SEQUENCE [LARGE SCALE GENOMIC DNA]</scope>
    <source>
        <strain evidence="1 2">HHB12029</strain>
    </source>
</reference>
<name>A0A165B0R9_EXIGL</name>
<proteinExistence type="predicted"/>